<dbReference type="InterPro" id="IPR036865">
    <property type="entry name" value="CRAL-TRIO_dom_sf"/>
</dbReference>
<dbReference type="InterPro" id="IPR001251">
    <property type="entry name" value="CRAL-TRIO_dom"/>
</dbReference>
<dbReference type="OMA" id="WRTERID"/>
<evidence type="ECO:0000259" key="1">
    <source>
        <dbReference type="PROSITE" id="PS50191"/>
    </source>
</evidence>
<sequence length="302" mass="34155">MGLPSCCRRANVPRDASVVTVTRVATDAIPLEFRLEPTGDEVLDQILRKRRIVALERIAEFKERYAVQEMTPPQQRFLSDSTFLRYLEARDGDVGKAADMLDNTIRWRTERIDGRPCICPACAKSASAHCFIPLGEDKRGWQLIYSCAARAEDKHSDSSVTHMSVTLERLFDGSSKPGKIVWLIDMHGFGWRDFDMSMATTVVPMFSNQYPERMGQIVILDPPAGLKLIWEGLVSLLDPVTRRKIKMLRADKLEYFRTYCKTDAQYAFLDAVLQMKAVPGNLPAAEMERVSAEAHVPDVTRV</sequence>
<proteinExistence type="predicted"/>
<dbReference type="Pfam" id="PF00650">
    <property type="entry name" value="CRAL_TRIO"/>
    <property type="match status" value="1"/>
</dbReference>
<dbReference type="PANTHER" id="PTHR45824:SF29">
    <property type="entry name" value="GH16843P"/>
    <property type="match status" value="1"/>
</dbReference>
<dbReference type="PROSITE" id="PS50191">
    <property type="entry name" value="CRAL_TRIO"/>
    <property type="match status" value="1"/>
</dbReference>
<organism evidence="2 3">
    <name type="scientific">Diacronema lutheri</name>
    <name type="common">Unicellular marine alga</name>
    <name type="synonym">Monochrysis lutheri</name>
    <dbReference type="NCBI Taxonomy" id="2081491"/>
    <lineage>
        <taxon>Eukaryota</taxon>
        <taxon>Haptista</taxon>
        <taxon>Haptophyta</taxon>
        <taxon>Pavlovophyceae</taxon>
        <taxon>Pavlovales</taxon>
        <taxon>Pavlovaceae</taxon>
        <taxon>Diacronema</taxon>
    </lineage>
</organism>
<comment type="caution">
    <text evidence="2">The sequence shown here is derived from an EMBL/GenBank/DDBJ whole genome shotgun (WGS) entry which is preliminary data.</text>
</comment>
<evidence type="ECO:0000313" key="2">
    <source>
        <dbReference type="EMBL" id="KAG8463743.1"/>
    </source>
</evidence>
<protein>
    <recommendedName>
        <fullName evidence="1">CRAL-TRIO domain-containing protein</fullName>
    </recommendedName>
</protein>
<dbReference type="SMART" id="SM00516">
    <property type="entry name" value="SEC14"/>
    <property type="match status" value="1"/>
</dbReference>
<dbReference type="InterPro" id="IPR052578">
    <property type="entry name" value="PI_Transfer_CRAL-TRIO"/>
</dbReference>
<dbReference type="Proteomes" id="UP000751190">
    <property type="component" value="Unassembled WGS sequence"/>
</dbReference>
<dbReference type="SUPFAM" id="SSF52087">
    <property type="entry name" value="CRAL/TRIO domain"/>
    <property type="match status" value="1"/>
</dbReference>
<reference evidence="2" key="1">
    <citation type="submission" date="2021-05" db="EMBL/GenBank/DDBJ databases">
        <title>The genome of the haptophyte Pavlova lutheri (Diacronema luteri, Pavlovales) - a model for lipid biosynthesis in eukaryotic algae.</title>
        <authorList>
            <person name="Hulatt C.J."/>
            <person name="Posewitz M.C."/>
        </authorList>
    </citation>
    <scope>NUCLEOTIDE SEQUENCE</scope>
    <source>
        <strain evidence="2">NIVA-4/92</strain>
    </source>
</reference>
<dbReference type="SMART" id="SM01100">
    <property type="entry name" value="CRAL_TRIO_N"/>
    <property type="match status" value="1"/>
</dbReference>
<dbReference type="GO" id="GO:0008526">
    <property type="term" value="F:phosphatidylinositol transfer activity"/>
    <property type="evidence" value="ECO:0007669"/>
    <property type="project" value="TreeGrafter"/>
</dbReference>
<dbReference type="SUPFAM" id="SSF46938">
    <property type="entry name" value="CRAL/TRIO N-terminal domain"/>
    <property type="match status" value="1"/>
</dbReference>
<dbReference type="InterPro" id="IPR011074">
    <property type="entry name" value="CRAL/TRIO_N_dom"/>
</dbReference>
<dbReference type="EMBL" id="JAGTXO010000015">
    <property type="protein sequence ID" value="KAG8463743.1"/>
    <property type="molecule type" value="Genomic_DNA"/>
</dbReference>
<dbReference type="Gene3D" id="3.40.525.10">
    <property type="entry name" value="CRAL-TRIO lipid binding domain"/>
    <property type="match status" value="1"/>
</dbReference>
<feature type="domain" description="CRAL-TRIO" evidence="1">
    <location>
        <begin position="134"/>
        <end position="290"/>
    </location>
</feature>
<accession>A0A8J5XBW8</accession>
<evidence type="ECO:0000313" key="3">
    <source>
        <dbReference type="Proteomes" id="UP000751190"/>
    </source>
</evidence>
<dbReference type="CDD" id="cd00170">
    <property type="entry name" value="SEC14"/>
    <property type="match status" value="1"/>
</dbReference>
<dbReference type="AlphaFoldDB" id="A0A8J5XBW8"/>
<keyword evidence="3" id="KW-1185">Reference proteome</keyword>
<gene>
    <name evidence="2" type="ORF">KFE25_004016</name>
</gene>
<name>A0A8J5XBW8_DIALT</name>
<dbReference type="OrthoDB" id="75724at2759"/>
<dbReference type="InterPro" id="IPR036273">
    <property type="entry name" value="CRAL/TRIO_N_dom_sf"/>
</dbReference>
<dbReference type="PANTHER" id="PTHR45824">
    <property type="entry name" value="GH16843P"/>
    <property type="match status" value="1"/>
</dbReference>